<feature type="domain" description="Response regulatory" evidence="7">
    <location>
        <begin position="2"/>
        <end position="116"/>
    </location>
</feature>
<feature type="modified residue" description="4-aspartylphosphate" evidence="6">
    <location>
        <position position="54"/>
    </location>
</feature>
<dbReference type="PANTHER" id="PTHR48111">
    <property type="entry name" value="REGULATOR OF RPOS"/>
    <property type="match status" value="1"/>
</dbReference>
<evidence type="ECO:0000256" key="1">
    <source>
        <dbReference type="ARBA" id="ARBA00022553"/>
    </source>
</evidence>
<keyword evidence="3" id="KW-0805">Transcription regulation</keyword>
<keyword evidence="2" id="KW-0902">Two-component regulatory system</keyword>
<dbReference type="Pfam" id="PF00072">
    <property type="entry name" value="Response_reg"/>
    <property type="match status" value="1"/>
</dbReference>
<evidence type="ECO:0000259" key="7">
    <source>
        <dbReference type="PROSITE" id="PS50110"/>
    </source>
</evidence>
<comment type="caution">
    <text evidence="8">The sequence shown here is derived from an EMBL/GenBank/DDBJ whole genome shotgun (WGS) entry which is preliminary data.</text>
</comment>
<dbReference type="SUPFAM" id="SSF52172">
    <property type="entry name" value="CheY-like"/>
    <property type="match status" value="1"/>
</dbReference>
<dbReference type="InterPro" id="IPR001789">
    <property type="entry name" value="Sig_transdc_resp-reg_receiver"/>
</dbReference>
<gene>
    <name evidence="8" type="ORF">GJB61_06855</name>
</gene>
<keyword evidence="5" id="KW-0804">Transcription</keyword>
<dbReference type="GO" id="GO:0005829">
    <property type="term" value="C:cytosol"/>
    <property type="evidence" value="ECO:0007669"/>
    <property type="project" value="TreeGrafter"/>
</dbReference>
<dbReference type="PANTHER" id="PTHR48111:SF1">
    <property type="entry name" value="TWO-COMPONENT RESPONSE REGULATOR ORR33"/>
    <property type="match status" value="1"/>
</dbReference>
<dbReference type="SMART" id="SM00448">
    <property type="entry name" value="REC"/>
    <property type="match status" value="1"/>
</dbReference>
<organism evidence="8 9">
    <name type="scientific">Paenibacillus monticola</name>
    <dbReference type="NCBI Taxonomy" id="2666075"/>
    <lineage>
        <taxon>Bacteria</taxon>
        <taxon>Bacillati</taxon>
        <taxon>Bacillota</taxon>
        <taxon>Bacilli</taxon>
        <taxon>Bacillales</taxon>
        <taxon>Paenibacillaceae</taxon>
        <taxon>Paenibacillus</taxon>
    </lineage>
</organism>
<protein>
    <submittedName>
        <fullName evidence="8">Response regulator</fullName>
    </submittedName>
</protein>
<dbReference type="InterPro" id="IPR011006">
    <property type="entry name" value="CheY-like_superfamily"/>
</dbReference>
<dbReference type="EMBL" id="WJXB01000002">
    <property type="protein sequence ID" value="MRN52716.1"/>
    <property type="molecule type" value="Genomic_DNA"/>
</dbReference>
<reference evidence="8 9" key="1">
    <citation type="submission" date="2019-11" db="EMBL/GenBank/DDBJ databases">
        <title>Paenibacillus monticola sp. nov., a novel PGPR strain isolated from mountain sample in China.</title>
        <authorList>
            <person name="Zhao Q."/>
            <person name="Li H.-P."/>
            <person name="Zhang J.-L."/>
        </authorList>
    </citation>
    <scope>NUCLEOTIDE SEQUENCE [LARGE SCALE GENOMIC DNA]</scope>
    <source>
        <strain evidence="8 9">LC-T2</strain>
    </source>
</reference>
<dbReference type="Gene3D" id="3.40.50.2300">
    <property type="match status" value="1"/>
</dbReference>
<dbReference type="GO" id="GO:0000976">
    <property type="term" value="F:transcription cis-regulatory region binding"/>
    <property type="evidence" value="ECO:0007669"/>
    <property type="project" value="TreeGrafter"/>
</dbReference>
<dbReference type="GO" id="GO:0000156">
    <property type="term" value="F:phosphorelay response regulator activity"/>
    <property type="evidence" value="ECO:0007669"/>
    <property type="project" value="TreeGrafter"/>
</dbReference>
<dbReference type="Proteomes" id="UP000463051">
    <property type="component" value="Unassembled WGS sequence"/>
</dbReference>
<sequence length="132" mass="14877">MKILLVDDKPHVRDTLKQALEQQPFKYEAILEATCDQAAIQLIETQQPDIIVTDASLLLLFKGAMLDRLEDQFLPSKIIVTSSHDFVLHAFGKGGIDTLRKPIDMNELRSALLNTSFGSHQENVYADLQEIQ</sequence>
<dbReference type="AlphaFoldDB" id="A0A7X2L1X1"/>
<evidence type="ECO:0000313" key="8">
    <source>
        <dbReference type="EMBL" id="MRN52716.1"/>
    </source>
</evidence>
<keyword evidence="1 6" id="KW-0597">Phosphoprotein</keyword>
<keyword evidence="4" id="KW-0238">DNA-binding</keyword>
<dbReference type="InterPro" id="IPR039420">
    <property type="entry name" value="WalR-like"/>
</dbReference>
<accession>A0A7X2L1X1</accession>
<evidence type="ECO:0000256" key="6">
    <source>
        <dbReference type="PROSITE-ProRule" id="PRU00169"/>
    </source>
</evidence>
<evidence type="ECO:0000256" key="3">
    <source>
        <dbReference type="ARBA" id="ARBA00023015"/>
    </source>
</evidence>
<dbReference type="RefSeq" id="WP_154117708.1">
    <property type="nucleotide sequence ID" value="NZ_WJXB01000002.1"/>
</dbReference>
<dbReference type="GO" id="GO:0032993">
    <property type="term" value="C:protein-DNA complex"/>
    <property type="evidence" value="ECO:0007669"/>
    <property type="project" value="TreeGrafter"/>
</dbReference>
<evidence type="ECO:0000256" key="5">
    <source>
        <dbReference type="ARBA" id="ARBA00023163"/>
    </source>
</evidence>
<name>A0A7X2L1X1_9BACL</name>
<dbReference type="GO" id="GO:0006355">
    <property type="term" value="P:regulation of DNA-templated transcription"/>
    <property type="evidence" value="ECO:0007669"/>
    <property type="project" value="TreeGrafter"/>
</dbReference>
<evidence type="ECO:0000313" key="9">
    <source>
        <dbReference type="Proteomes" id="UP000463051"/>
    </source>
</evidence>
<proteinExistence type="predicted"/>
<dbReference type="PROSITE" id="PS50110">
    <property type="entry name" value="RESPONSE_REGULATORY"/>
    <property type="match status" value="1"/>
</dbReference>
<keyword evidence="9" id="KW-1185">Reference proteome</keyword>
<evidence type="ECO:0000256" key="4">
    <source>
        <dbReference type="ARBA" id="ARBA00023125"/>
    </source>
</evidence>
<evidence type="ECO:0000256" key="2">
    <source>
        <dbReference type="ARBA" id="ARBA00023012"/>
    </source>
</evidence>